<dbReference type="Gene3D" id="3.40.50.300">
    <property type="entry name" value="P-loop containing nucleotide triphosphate hydrolases"/>
    <property type="match status" value="1"/>
</dbReference>
<name>A0A4Y3WXH1_9PSEU</name>
<dbReference type="AlphaFoldDB" id="A0A4Y3WXH1"/>
<proteinExistence type="predicted"/>
<accession>A0A4Y3WXH1</accession>
<dbReference type="EMBL" id="BJNG01000039">
    <property type="protein sequence ID" value="GEC22136.1"/>
    <property type="molecule type" value="Genomic_DNA"/>
</dbReference>
<dbReference type="Pfam" id="PF17289">
    <property type="entry name" value="Terminase_6C"/>
    <property type="match status" value="1"/>
</dbReference>
<dbReference type="Gene3D" id="3.30.420.240">
    <property type="match status" value="1"/>
</dbReference>
<feature type="domain" description="Terminase large subunit gp17-like C-terminal" evidence="2">
    <location>
        <begin position="268"/>
        <end position="430"/>
    </location>
</feature>
<organism evidence="3 4">
    <name type="scientific">Pseudonocardia hydrocarbonoxydans</name>
    <dbReference type="NCBI Taxonomy" id="76726"/>
    <lineage>
        <taxon>Bacteria</taxon>
        <taxon>Bacillati</taxon>
        <taxon>Actinomycetota</taxon>
        <taxon>Actinomycetes</taxon>
        <taxon>Pseudonocardiales</taxon>
        <taxon>Pseudonocardiaceae</taxon>
        <taxon>Pseudonocardia</taxon>
    </lineage>
</organism>
<gene>
    <name evidence="3" type="ORF">PHY01_44190</name>
</gene>
<sequence>MTAETISGPDVLDVEGFAANVLHRRLWPHQLDVATSPARYRVVCAGRQVGKSVLLAVLALHTAATRRNATVLLVSAGEEAAKRLLAECAGLARDRLSGSVLDETRSTLALSNGSTIRSVPASERQIRGWPVDLLIVDEAGFVADGIWRAAEPAIIARPGSRVVLCSSPWGGPEAFFPALWQRGMDRPDEHVAGWHWPSSVSPRVDAALLEQIREREPADYFRREFLAEWGDAAGVYFSEAELMGAVADYELTDPARLSGRGRFPAAGGLDWGVAVDANALVVASVLDPAVAADLRWRVWLPWMEVHYRTSWSWWIERVVDVAEQFRMRVIASERNGVGAYPTEDLAEQLRRRRTGTHVAAVWTDVRRKQAGFAKIKTLLQSDRLVLPRHPELLKQLRALEFEQLAAGGVRIAVPERAGHDDLALAAMQAVSCVETRRLRDAEEAGAFGPRPDPDTVRTGAGVVVPRRPVPIDSTGWLTYPAGEEAGDGW</sequence>
<comment type="caution">
    <text evidence="3">The sequence shown here is derived from an EMBL/GenBank/DDBJ whole genome shotgun (WGS) entry which is preliminary data.</text>
</comment>
<dbReference type="InterPro" id="IPR035421">
    <property type="entry name" value="Terminase_6C"/>
</dbReference>
<evidence type="ECO:0000256" key="1">
    <source>
        <dbReference type="ARBA" id="ARBA00022612"/>
    </source>
</evidence>
<keyword evidence="4" id="KW-1185">Reference proteome</keyword>
<keyword evidence="1" id="KW-1188">Viral release from host cell</keyword>
<dbReference type="InterPro" id="IPR027417">
    <property type="entry name" value="P-loop_NTPase"/>
</dbReference>
<evidence type="ECO:0000313" key="3">
    <source>
        <dbReference type="EMBL" id="GEC22136.1"/>
    </source>
</evidence>
<dbReference type="SUPFAM" id="SSF52540">
    <property type="entry name" value="P-loop containing nucleoside triphosphate hydrolases"/>
    <property type="match status" value="1"/>
</dbReference>
<evidence type="ECO:0000259" key="2">
    <source>
        <dbReference type="Pfam" id="PF17289"/>
    </source>
</evidence>
<reference evidence="3 4" key="1">
    <citation type="submission" date="2019-06" db="EMBL/GenBank/DDBJ databases">
        <title>Whole genome shotgun sequence of Pseudonocardia hydrocarbonoxydans NBRC 14498.</title>
        <authorList>
            <person name="Hosoyama A."/>
            <person name="Uohara A."/>
            <person name="Ohji S."/>
            <person name="Ichikawa N."/>
        </authorList>
    </citation>
    <scope>NUCLEOTIDE SEQUENCE [LARGE SCALE GENOMIC DNA]</scope>
    <source>
        <strain evidence="3 4">NBRC 14498</strain>
    </source>
</reference>
<evidence type="ECO:0000313" key="4">
    <source>
        <dbReference type="Proteomes" id="UP000320338"/>
    </source>
</evidence>
<dbReference type="Proteomes" id="UP000320338">
    <property type="component" value="Unassembled WGS sequence"/>
</dbReference>
<dbReference type="OrthoDB" id="4440029at2"/>
<protein>
    <recommendedName>
        <fullName evidence="2">Terminase large subunit gp17-like C-terminal domain-containing protein</fullName>
    </recommendedName>
</protein>
<dbReference type="Pfam" id="PF03237">
    <property type="entry name" value="Terminase_6N"/>
    <property type="match status" value="1"/>
</dbReference>